<gene>
    <name evidence="1" type="ORF">SAMN04488515_3191</name>
</gene>
<organism evidence="1 2">
    <name type="scientific">Cognatiyoonia koreensis</name>
    <dbReference type="NCBI Taxonomy" id="364200"/>
    <lineage>
        <taxon>Bacteria</taxon>
        <taxon>Pseudomonadati</taxon>
        <taxon>Pseudomonadota</taxon>
        <taxon>Alphaproteobacteria</taxon>
        <taxon>Rhodobacterales</taxon>
        <taxon>Paracoccaceae</taxon>
        <taxon>Cognatiyoonia</taxon>
    </lineage>
</organism>
<proteinExistence type="predicted"/>
<dbReference type="RefSeq" id="WP_089996855.1">
    <property type="nucleotide sequence ID" value="NZ_FOIZ01000002.1"/>
</dbReference>
<evidence type="ECO:0000313" key="2">
    <source>
        <dbReference type="Proteomes" id="UP000199167"/>
    </source>
</evidence>
<protein>
    <submittedName>
        <fullName evidence="1">Uncharacterized protein</fullName>
    </submittedName>
</protein>
<accession>A0A1I0RT01</accession>
<dbReference type="OrthoDB" id="7916272at2"/>
<dbReference type="STRING" id="364200.SAMN04488515_3191"/>
<sequence length="84" mass="9108">MDEFSTHSPGLTTPATRHYLIVPDDNADLAIRPRVIYCQVAGDIVVQDIHGTVLTYSLLAGDQLSLRGVRVLSTGTSGTFYGWS</sequence>
<keyword evidence="2" id="KW-1185">Reference proteome</keyword>
<reference evidence="1 2" key="1">
    <citation type="submission" date="2016-10" db="EMBL/GenBank/DDBJ databases">
        <authorList>
            <person name="de Groot N.N."/>
        </authorList>
    </citation>
    <scope>NUCLEOTIDE SEQUENCE [LARGE SCALE GENOMIC DNA]</scope>
    <source>
        <strain evidence="1 2">DSM 17925</strain>
    </source>
</reference>
<evidence type="ECO:0000313" key="1">
    <source>
        <dbReference type="EMBL" id="SEW44419.1"/>
    </source>
</evidence>
<dbReference type="Proteomes" id="UP000199167">
    <property type="component" value="Unassembled WGS sequence"/>
</dbReference>
<dbReference type="AlphaFoldDB" id="A0A1I0RT01"/>
<name>A0A1I0RT01_9RHOB</name>
<dbReference type="EMBL" id="FOIZ01000002">
    <property type="protein sequence ID" value="SEW44419.1"/>
    <property type="molecule type" value="Genomic_DNA"/>
</dbReference>